<feature type="domain" description="PilZ" evidence="1">
    <location>
        <begin position="118"/>
        <end position="233"/>
    </location>
</feature>
<organism evidence="2 3">
    <name type="scientific">Dissulfuribacter thermophilus</name>
    <dbReference type="NCBI Taxonomy" id="1156395"/>
    <lineage>
        <taxon>Bacteria</taxon>
        <taxon>Pseudomonadati</taxon>
        <taxon>Thermodesulfobacteriota</taxon>
        <taxon>Dissulfuribacteria</taxon>
        <taxon>Dissulfuribacterales</taxon>
        <taxon>Dissulfuribacteraceae</taxon>
        <taxon>Dissulfuribacter</taxon>
    </lineage>
</organism>
<dbReference type="EMBL" id="MAGO01000002">
    <property type="protein sequence ID" value="OCC16075.1"/>
    <property type="molecule type" value="Genomic_DNA"/>
</dbReference>
<evidence type="ECO:0000259" key="1">
    <source>
        <dbReference type="Pfam" id="PF07238"/>
    </source>
</evidence>
<gene>
    <name evidence="2" type="ORF">DBT_0537</name>
</gene>
<dbReference type="GO" id="GO:0035438">
    <property type="term" value="F:cyclic-di-GMP binding"/>
    <property type="evidence" value="ECO:0007669"/>
    <property type="project" value="InterPro"/>
</dbReference>
<evidence type="ECO:0000313" key="3">
    <source>
        <dbReference type="Proteomes" id="UP000093080"/>
    </source>
</evidence>
<dbReference type="Proteomes" id="UP000093080">
    <property type="component" value="Unassembled WGS sequence"/>
</dbReference>
<evidence type="ECO:0000313" key="2">
    <source>
        <dbReference type="EMBL" id="OCC16075.1"/>
    </source>
</evidence>
<dbReference type="InterPro" id="IPR009875">
    <property type="entry name" value="PilZ_domain"/>
</dbReference>
<keyword evidence="3" id="KW-1185">Reference proteome</keyword>
<reference evidence="2 3" key="1">
    <citation type="submission" date="2016-06" db="EMBL/GenBank/DDBJ databases">
        <title>Respiratory ammonification of nitrate coupled to the oxidation of elemental sulfur in deep-sea autotrophic thermophilic bacteria.</title>
        <authorList>
            <person name="Slobodkina G.B."/>
            <person name="Mardanov A.V."/>
            <person name="Ravin N.V."/>
            <person name="Frolova A.A."/>
            <person name="Viryasiv M.B."/>
            <person name="Chernyh N.A."/>
            <person name="Bonch-Osmolovskaya E.A."/>
            <person name="Slobodkin A.I."/>
        </authorList>
    </citation>
    <scope>NUCLEOTIDE SEQUENCE [LARGE SCALE GENOMIC DNA]</scope>
    <source>
        <strain evidence="2 3">S69</strain>
    </source>
</reference>
<dbReference type="Gene3D" id="2.40.10.220">
    <property type="entry name" value="predicted glycosyltransferase like domains"/>
    <property type="match status" value="1"/>
</dbReference>
<protein>
    <recommendedName>
        <fullName evidence="1">PilZ domain-containing protein</fullName>
    </recommendedName>
</protein>
<dbReference type="AlphaFoldDB" id="A0A1B9F8D9"/>
<dbReference type="STRING" id="1156395.DBT_0537"/>
<dbReference type="Pfam" id="PF07238">
    <property type="entry name" value="PilZ"/>
    <property type="match status" value="1"/>
</dbReference>
<sequence>MFQTLDGSKASEKGWVWKNEVQYTSNPGLIGRELERLIRDATWVELRTPGYRSAPTIIIDMDNSSITVDKPVDWKEASEVILTYRRKGEPWNFLKAKAKATQEKTLIFSRPYLWAILERREFYRIQCPSGCTIRLYPQKGEPLEGIIKDISLKGVGIEWMPPKGAKLPSLRKHFSSIFLSLRLVNSKDICHLEIRGGEIRRIQRPGRFGPRIYRIGLQLYPDSNQTNQLSSYIRKRELELLRLLNQP</sequence>
<accession>A0A1B9F8D9</accession>
<comment type="caution">
    <text evidence="2">The sequence shown here is derived from an EMBL/GenBank/DDBJ whole genome shotgun (WGS) entry which is preliminary data.</text>
</comment>
<proteinExistence type="predicted"/>
<dbReference type="RefSeq" id="WP_067616117.1">
    <property type="nucleotide sequence ID" value="NZ_MAGO01000002.1"/>
</dbReference>
<dbReference type="SUPFAM" id="SSF141371">
    <property type="entry name" value="PilZ domain-like"/>
    <property type="match status" value="1"/>
</dbReference>
<name>A0A1B9F8D9_9BACT</name>